<dbReference type="Proteomes" id="UP000215355">
    <property type="component" value="Chromosome 1"/>
</dbReference>
<organism evidence="1 2">
    <name type="scientific">Sphingobacterium mizutaii</name>
    <dbReference type="NCBI Taxonomy" id="1010"/>
    <lineage>
        <taxon>Bacteria</taxon>
        <taxon>Pseudomonadati</taxon>
        <taxon>Bacteroidota</taxon>
        <taxon>Sphingobacteriia</taxon>
        <taxon>Sphingobacteriales</taxon>
        <taxon>Sphingobacteriaceae</taxon>
        <taxon>Sphingobacterium</taxon>
    </lineage>
</organism>
<evidence type="ECO:0000313" key="1">
    <source>
        <dbReference type="EMBL" id="SNV53782.1"/>
    </source>
</evidence>
<proteinExistence type="predicted"/>
<reference evidence="1 2" key="1">
    <citation type="submission" date="2017-06" db="EMBL/GenBank/DDBJ databases">
        <authorList>
            <consortium name="Pathogen Informatics"/>
        </authorList>
    </citation>
    <scope>NUCLEOTIDE SEQUENCE [LARGE SCALE GENOMIC DNA]</scope>
    <source>
        <strain evidence="1 2">NCTC12149</strain>
    </source>
</reference>
<protein>
    <recommendedName>
        <fullName evidence="3">Lipoprotein</fullName>
    </recommendedName>
</protein>
<gene>
    <name evidence="1" type="ORF">SAMEA4412673_02963</name>
</gene>
<evidence type="ECO:0008006" key="3">
    <source>
        <dbReference type="Google" id="ProtNLM"/>
    </source>
</evidence>
<dbReference type="AlphaFoldDB" id="A0AAJ5C145"/>
<dbReference type="PROSITE" id="PS51257">
    <property type="entry name" value="PROKAR_LIPOPROTEIN"/>
    <property type="match status" value="1"/>
</dbReference>
<sequence length="285" mass="32117">MRKFTLTLIALVAMLASCSKNEIKPDPKPEPEPEPKPSVEYPKITINANKSNLSLFENVDAFLGLEGEKADPFEVGISYMGIFDSVHWEIPKMYFESKTKASVTVKVGFAFSIPGTYTLYLSAFKDNAVVRRDSVEFLVKNSKDFLGINWKDGKDTEFYSSNNTFSKEHFNLKSNITGEKPFARLEFGLGRGTLGDEYSELSYNALTKCINTNFGESQFDYTGDVKKSNLIGKYKELFKNPLEANYYPVKIWQTAKNNIVLLASPSQDPKISTDIYHVVIAEPRS</sequence>
<dbReference type="RefSeq" id="WP_093098194.1">
    <property type="nucleotide sequence ID" value="NZ_DAMDLF010000007.1"/>
</dbReference>
<dbReference type="EMBL" id="LT906468">
    <property type="protein sequence ID" value="SNV53782.1"/>
    <property type="molecule type" value="Genomic_DNA"/>
</dbReference>
<accession>A0AAJ5C145</accession>
<dbReference type="KEGG" id="smiz:4412673_02963"/>
<evidence type="ECO:0000313" key="2">
    <source>
        <dbReference type="Proteomes" id="UP000215355"/>
    </source>
</evidence>
<name>A0AAJ5C145_9SPHI</name>